<reference evidence="2" key="1">
    <citation type="submission" date="2023-04" db="EMBL/GenBank/DDBJ databases">
        <title>Aspergillus oryzae NBRC 4228.</title>
        <authorList>
            <person name="Ichikawa N."/>
            <person name="Sato H."/>
            <person name="Tonouchi N."/>
        </authorList>
    </citation>
    <scope>NUCLEOTIDE SEQUENCE</scope>
    <source>
        <strain evidence="2">NBRC 4228</strain>
    </source>
</reference>
<evidence type="ECO:0000313" key="2">
    <source>
        <dbReference type="EMBL" id="GMG34956.1"/>
    </source>
</evidence>
<accession>A0AAN4YWQ7</accession>
<dbReference type="EMBL" id="BSYA01000153">
    <property type="protein sequence ID" value="GMG34956.1"/>
    <property type="molecule type" value="Genomic_DNA"/>
</dbReference>
<dbReference type="AlphaFoldDB" id="A0AAN4YWQ7"/>
<gene>
    <name evidence="2" type="ORF">Aory04_001023600</name>
</gene>
<name>A0AAN4YWQ7_ASPOZ</name>
<feature type="compositionally biased region" description="Basic and acidic residues" evidence="1">
    <location>
        <begin position="73"/>
        <end position="86"/>
    </location>
</feature>
<feature type="compositionally biased region" description="Basic and acidic residues" evidence="1">
    <location>
        <begin position="38"/>
        <end position="54"/>
    </location>
</feature>
<evidence type="ECO:0000313" key="3">
    <source>
        <dbReference type="Proteomes" id="UP001165205"/>
    </source>
</evidence>
<sequence>MLRIGYEWPTASIPQALPSISILNLVLIIKDEHTEPWNRKQTHSEEEVKQEQHDSGYQTCGMTTIPDCAGQDSHARTLSDHSEKHQLPTTEPVKLAKYILHGNSIEHTDQSSR</sequence>
<protein>
    <submittedName>
        <fullName evidence="2">Unnamed protein product</fullName>
    </submittedName>
</protein>
<dbReference type="Proteomes" id="UP001165205">
    <property type="component" value="Unassembled WGS sequence"/>
</dbReference>
<feature type="region of interest" description="Disordered" evidence="1">
    <location>
        <begin position="38"/>
        <end position="91"/>
    </location>
</feature>
<organism evidence="2 3">
    <name type="scientific">Aspergillus oryzae</name>
    <name type="common">Yellow koji mold</name>
    <dbReference type="NCBI Taxonomy" id="5062"/>
    <lineage>
        <taxon>Eukaryota</taxon>
        <taxon>Fungi</taxon>
        <taxon>Dikarya</taxon>
        <taxon>Ascomycota</taxon>
        <taxon>Pezizomycotina</taxon>
        <taxon>Eurotiomycetes</taxon>
        <taxon>Eurotiomycetidae</taxon>
        <taxon>Eurotiales</taxon>
        <taxon>Aspergillaceae</taxon>
        <taxon>Aspergillus</taxon>
        <taxon>Aspergillus subgen. Circumdati</taxon>
    </lineage>
</organism>
<comment type="caution">
    <text evidence="2">The sequence shown here is derived from an EMBL/GenBank/DDBJ whole genome shotgun (WGS) entry which is preliminary data.</text>
</comment>
<evidence type="ECO:0000256" key="1">
    <source>
        <dbReference type="SAM" id="MobiDB-lite"/>
    </source>
</evidence>
<proteinExistence type="predicted"/>